<dbReference type="InterPro" id="IPR053772">
    <property type="entry name" value="At1g61320/At1g61330-like"/>
</dbReference>
<evidence type="ECO:0000313" key="2">
    <source>
        <dbReference type="EMBL" id="GER26458.1"/>
    </source>
</evidence>
<sequence length="705" mass="80885">MKISMALAHIVLSASLTLLTYRISSSRKRRKQIQILRRLQGDLIGELPDCVLISILTRLPVKDAIRTSVLSKRWTGLYKFVVHLNLHCHHLGNHCIFDMVQGYLYRHYNIDISFITRCLFNSIDIPRISSKYFNSRRGSKIHSLVFCSCLTKSYHFQYMGGLWPFFKYLGNTAHVEKLPPEPCAFLFSWRHFLSCMPGLRYLEFKSTITWEYLPKSHTNMSLRNLRLSKVTLLDRALDLILSGCLGLCSLRMDHCKFPCCRLHISGPNLRLEHLNIEECSRVRQIKLRASNLVTFEFQSRKVVKLIFDHVPRLQSMYCDGFQPDVMHHVCVRLPSGLPINQLKSLALATKYDIYLLSRTAYTSMLLGIIPLLQSCPLLLEFHLDTEFVEGDGPKAMRPQTPETHFQLKKVEITGFCGSRNEIDFALYILENAICLEQMQISRCPKWRIGFDSDRWIKHEDKPRWSQQTRENICKQLQGRSLSETARVNRLVKGRTLDKLEFLQWLKRYCNSVNGGLVNEFPRHYNPVGCRTKGGKETGIKIWKTSITKKVIPAFTQLTAAFFSLTQQHNPSSSSFAFSSGGQSNADESHRPVIPNFPGLIKGDRVSELSYEIFSAVDSCISNSGRARVAYEARPELLMKLSTAENIYIIGVDRSTRVLATVQAVGSFAWIHFLHVVQGTFQPLGRFPQTYVQYTNADALPHRKVH</sequence>
<feature type="domain" description="F-box" evidence="1">
    <location>
        <begin position="41"/>
        <end position="79"/>
    </location>
</feature>
<dbReference type="OrthoDB" id="904489at2759"/>
<dbReference type="EMBL" id="BKCP01001113">
    <property type="protein sequence ID" value="GER26458.1"/>
    <property type="molecule type" value="Genomic_DNA"/>
</dbReference>
<reference evidence="3" key="1">
    <citation type="journal article" date="2019" name="Curr. Biol.">
        <title>Genome Sequence of Striga asiatica Provides Insight into the Evolution of Plant Parasitism.</title>
        <authorList>
            <person name="Yoshida S."/>
            <person name="Kim S."/>
            <person name="Wafula E.K."/>
            <person name="Tanskanen J."/>
            <person name="Kim Y.M."/>
            <person name="Honaas L."/>
            <person name="Yang Z."/>
            <person name="Spallek T."/>
            <person name="Conn C.E."/>
            <person name="Ichihashi Y."/>
            <person name="Cheong K."/>
            <person name="Cui S."/>
            <person name="Der J.P."/>
            <person name="Gundlach H."/>
            <person name="Jiao Y."/>
            <person name="Hori C."/>
            <person name="Ishida J.K."/>
            <person name="Kasahara H."/>
            <person name="Kiba T."/>
            <person name="Kim M.S."/>
            <person name="Koo N."/>
            <person name="Laohavisit A."/>
            <person name="Lee Y.H."/>
            <person name="Lumba S."/>
            <person name="McCourt P."/>
            <person name="Mortimer J.C."/>
            <person name="Mutuku J.M."/>
            <person name="Nomura T."/>
            <person name="Sasaki-Sekimoto Y."/>
            <person name="Seto Y."/>
            <person name="Wang Y."/>
            <person name="Wakatake T."/>
            <person name="Sakakibara H."/>
            <person name="Demura T."/>
            <person name="Yamaguchi S."/>
            <person name="Yoneyama K."/>
            <person name="Manabe R.I."/>
            <person name="Nelson D.C."/>
            <person name="Schulman A.H."/>
            <person name="Timko M.P."/>
            <person name="dePamphilis C.W."/>
            <person name="Choi D."/>
            <person name="Shirasu K."/>
        </authorList>
    </citation>
    <scope>NUCLEOTIDE SEQUENCE [LARGE SCALE GENOMIC DNA]</scope>
    <source>
        <strain evidence="3">cv. UVA1</strain>
    </source>
</reference>
<name>A0A5A7P1W4_STRAF</name>
<dbReference type="Pfam" id="PF23622">
    <property type="entry name" value="LRR_At1g61320_AtMIF1"/>
    <property type="match status" value="1"/>
</dbReference>
<evidence type="ECO:0000259" key="1">
    <source>
        <dbReference type="PROSITE" id="PS50181"/>
    </source>
</evidence>
<dbReference type="Proteomes" id="UP000325081">
    <property type="component" value="Unassembled WGS sequence"/>
</dbReference>
<dbReference type="InterPro" id="IPR032675">
    <property type="entry name" value="LRR_dom_sf"/>
</dbReference>
<dbReference type="PROSITE" id="PS50181">
    <property type="entry name" value="FBOX"/>
    <property type="match status" value="1"/>
</dbReference>
<accession>A0A5A7P1W4</accession>
<proteinExistence type="predicted"/>
<dbReference type="PANTHER" id="PTHR34145">
    <property type="entry name" value="OS02G0105600 PROTEIN"/>
    <property type="match status" value="1"/>
</dbReference>
<keyword evidence="3" id="KW-1185">Reference proteome</keyword>
<dbReference type="InterPro" id="IPR055357">
    <property type="entry name" value="LRR_At1g61320_AtMIF1"/>
</dbReference>
<comment type="caution">
    <text evidence="2">The sequence shown here is derived from an EMBL/GenBank/DDBJ whole genome shotgun (WGS) entry which is preliminary data.</text>
</comment>
<dbReference type="Gene3D" id="1.10.418.10">
    <property type="entry name" value="Calponin-like domain"/>
    <property type="match status" value="1"/>
</dbReference>
<dbReference type="Pfam" id="PF00646">
    <property type="entry name" value="F-box"/>
    <property type="match status" value="1"/>
</dbReference>
<dbReference type="AlphaFoldDB" id="A0A5A7P1W4"/>
<evidence type="ECO:0000313" key="3">
    <source>
        <dbReference type="Proteomes" id="UP000325081"/>
    </source>
</evidence>
<dbReference type="PANTHER" id="PTHR34145:SF28">
    <property type="entry name" value="F-BOX DOMAIN-CONTAINING PROTEIN"/>
    <property type="match status" value="1"/>
</dbReference>
<dbReference type="InterPro" id="IPR053781">
    <property type="entry name" value="F-box_AtFBL13-like"/>
</dbReference>
<dbReference type="Gene3D" id="3.80.10.10">
    <property type="entry name" value="Ribonuclease Inhibitor"/>
    <property type="match status" value="1"/>
</dbReference>
<dbReference type="CDD" id="cd22160">
    <property type="entry name" value="F-box_AtFBL13-like"/>
    <property type="match status" value="1"/>
</dbReference>
<dbReference type="SUPFAM" id="SSF52047">
    <property type="entry name" value="RNI-like"/>
    <property type="match status" value="1"/>
</dbReference>
<dbReference type="InterPro" id="IPR001810">
    <property type="entry name" value="F-box_dom"/>
</dbReference>
<organism evidence="2 3">
    <name type="scientific">Striga asiatica</name>
    <name type="common">Asiatic witchweed</name>
    <name type="synonym">Buchnera asiatica</name>
    <dbReference type="NCBI Taxonomy" id="4170"/>
    <lineage>
        <taxon>Eukaryota</taxon>
        <taxon>Viridiplantae</taxon>
        <taxon>Streptophyta</taxon>
        <taxon>Embryophyta</taxon>
        <taxon>Tracheophyta</taxon>
        <taxon>Spermatophyta</taxon>
        <taxon>Magnoliopsida</taxon>
        <taxon>eudicotyledons</taxon>
        <taxon>Gunneridae</taxon>
        <taxon>Pentapetalae</taxon>
        <taxon>asterids</taxon>
        <taxon>lamiids</taxon>
        <taxon>Lamiales</taxon>
        <taxon>Orobanchaceae</taxon>
        <taxon>Buchnereae</taxon>
        <taxon>Striga</taxon>
    </lineage>
</organism>
<protein>
    <submittedName>
        <fullName evidence="2">FBD-associated F-box protein</fullName>
    </submittedName>
</protein>
<dbReference type="InterPro" id="IPR036872">
    <property type="entry name" value="CH_dom_sf"/>
</dbReference>
<gene>
    <name evidence="2" type="ORF">STAS_02110</name>
</gene>
<dbReference type="InterPro" id="IPR036047">
    <property type="entry name" value="F-box-like_dom_sf"/>
</dbReference>
<dbReference type="SUPFAM" id="SSF81383">
    <property type="entry name" value="F-box domain"/>
    <property type="match status" value="1"/>
</dbReference>